<dbReference type="NCBIfam" id="TIGR01982">
    <property type="entry name" value="UbiB"/>
    <property type="match status" value="1"/>
</dbReference>
<evidence type="ECO:0000256" key="5">
    <source>
        <dbReference type="ARBA" id="ARBA00022679"/>
    </source>
</evidence>
<evidence type="ECO:0000256" key="10">
    <source>
        <dbReference type="ARBA" id="ARBA00022840"/>
    </source>
</evidence>
<organism evidence="15 16">
    <name type="scientific">Pelagibacterium lentulum</name>
    <dbReference type="NCBI Taxonomy" id="2029865"/>
    <lineage>
        <taxon>Bacteria</taxon>
        <taxon>Pseudomonadati</taxon>
        <taxon>Pseudomonadota</taxon>
        <taxon>Alphaproteobacteria</taxon>
        <taxon>Hyphomicrobiales</taxon>
        <taxon>Devosiaceae</taxon>
        <taxon>Pelagibacterium</taxon>
    </lineage>
</organism>
<name>A0A916VU57_9HYPH</name>
<keyword evidence="12 13" id="KW-0472">Membrane</keyword>
<keyword evidence="6" id="KW-0831">Ubiquinone biosynthesis</keyword>
<dbReference type="InterPro" id="IPR011009">
    <property type="entry name" value="Kinase-like_dom_sf"/>
</dbReference>
<keyword evidence="4" id="KW-0997">Cell inner membrane</keyword>
<dbReference type="Proteomes" id="UP000596977">
    <property type="component" value="Unassembled WGS sequence"/>
</dbReference>
<comment type="similarity">
    <text evidence="2">Belongs to the protein kinase superfamily. ADCK protein kinase family.</text>
</comment>
<gene>
    <name evidence="15" type="ORF">GCM10011499_04280</name>
</gene>
<keyword evidence="8" id="KW-0547">Nucleotide-binding</keyword>
<evidence type="ECO:0000313" key="15">
    <source>
        <dbReference type="EMBL" id="GGA38043.1"/>
    </source>
</evidence>
<proteinExistence type="inferred from homology"/>
<evidence type="ECO:0000256" key="11">
    <source>
        <dbReference type="ARBA" id="ARBA00022989"/>
    </source>
</evidence>
<keyword evidence="3" id="KW-1003">Cell membrane</keyword>
<dbReference type="CDD" id="cd13972">
    <property type="entry name" value="UbiB"/>
    <property type="match status" value="1"/>
</dbReference>
<evidence type="ECO:0000256" key="4">
    <source>
        <dbReference type="ARBA" id="ARBA00022519"/>
    </source>
</evidence>
<evidence type="ECO:0000256" key="12">
    <source>
        <dbReference type="ARBA" id="ARBA00023136"/>
    </source>
</evidence>
<dbReference type="Pfam" id="PF03109">
    <property type="entry name" value="ABC1"/>
    <property type="match status" value="1"/>
</dbReference>
<keyword evidence="9" id="KW-0418">Kinase</keyword>
<accession>A0A916VU57</accession>
<keyword evidence="16" id="KW-1185">Reference proteome</keyword>
<reference evidence="15 16" key="1">
    <citation type="journal article" date="2014" name="Int. J. Syst. Evol. Microbiol.">
        <title>Complete genome sequence of Corynebacterium casei LMG S-19264T (=DSM 44701T), isolated from a smear-ripened cheese.</title>
        <authorList>
            <consortium name="US DOE Joint Genome Institute (JGI-PGF)"/>
            <person name="Walter F."/>
            <person name="Albersmeier A."/>
            <person name="Kalinowski J."/>
            <person name="Ruckert C."/>
        </authorList>
    </citation>
    <scope>NUCLEOTIDE SEQUENCE [LARGE SCALE GENOMIC DNA]</scope>
    <source>
        <strain evidence="15 16">CGMCC 1.15896</strain>
    </source>
</reference>
<protein>
    <recommendedName>
        <fullName evidence="14">ABC1 atypical kinase-like domain-containing protein</fullName>
    </recommendedName>
</protein>
<dbReference type="InterPro" id="IPR045308">
    <property type="entry name" value="UbiB_bact"/>
</dbReference>
<dbReference type="GO" id="GO:0016301">
    <property type="term" value="F:kinase activity"/>
    <property type="evidence" value="ECO:0007669"/>
    <property type="project" value="UniProtKB-KW"/>
</dbReference>
<evidence type="ECO:0000313" key="16">
    <source>
        <dbReference type="Proteomes" id="UP000596977"/>
    </source>
</evidence>
<keyword evidence="10" id="KW-0067">ATP-binding</keyword>
<feature type="domain" description="ABC1 atypical kinase-like" evidence="14">
    <location>
        <begin position="93"/>
        <end position="341"/>
    </location>
</feature>
<evidence type="ECO:0000256" key="6">
    <source>
        <dbReference type="ARBA" id="ARBA00022688"/>
    </source>
</evidence>
<feature type="transmembrane region" description="Helical" evidence="13">
    <location>
        <begin position="492"/>
        <end position="513"/>
    </location>
</feature>
<dbReference type="InterPro" id="IPR050154">
    <property type="entry name" value="UbiB_kinase"/>
</dbReference>
<dbReference type="GO" id="GO:0006744">
    <property type="term" value="P:ubiquinone biosynthetic process"/>
    <property type="evidence" value="ECO:0007669"/>
    <property type="project" value="UniProtKB-KW"/>
</dbReference>
<dbReference type="RefSeq" id="WP_127073522.1">
    <property type="nucleotide sequence ID" value="NZ_BMKB01000001.1"/>
</dbReference>
<dbReference type="OrthoDB" id="9795390at2"/>
<dbReference type="SUPFAM" id="SSF56112">
    <property type="entry name" value="Protein kinase-like (PK-like)"/>
    <property type="match status" value="1"/>
</dbReference>
<dbReference type="AlphaFoldDB" id="A0A916VU57"/>
<evidence type="ECO:0000256" key="13">
    <source>
        <dbReference type="SAM" id="Phobius"/>
    </source>
</evidence>
<dbReference type="PANTHER" id="PTHR10566">
    <property type="entry name" value="CHAPERONE-ACTIVITY OF BC1 COMPLEX CABC1 -RELATED"/>
    <property type="match status" value="1"/>
</dbReference>
<evidence type="ECO:0000259" key="14">
    <source>
        <dbReference type="Pfam" id="PF03109"/>
    </source>
</evidence>
<evidence type="ECO:0000256" key="7">
    <source>
        <dbReference type="ARBA" id="ARBA00022692"/>
    </source>
</evidence>
<keyword evidence="11 13" id="KW-1133">Transmembrane helix</keyword>
<evidence type="ECO:0000256" key="8">
    <source>
        <dbReference type="ARBA" id="ARBA00022741"/>
    </source>
</evidence>
<evidence type="ECO:0000256" key="1">
    <source>
        <dbReference type="ARBA" id="ARBA00005020"/>
    </source>
</evidence>
<comment type="caution">
    <text evidence="15">The sequence shown here is derived from an EMBL/GenBank/DDBJ whole genome shotgun (WGS) entry which is preliminary data.</text>
</comment>
<dbReference type="EMBL" id="BMKB01000001">
    <property type="protein sequence ID" value="GGA38043.1"/>
    <property type="molecule type" value="Genomic_DNA"/>
</dbReference>
<comment type="pathway">
    <text evidence="1">Cofactor biosynthesis; ubiquinone biosynthesis [regulation].</text>
</comment>
<dbReference type="InterPro" id="IPR010232">
    <property type="entry name" value="UbiB"/>
</dbReference>
<dbReference type="GO" id="GO:0005524">
    <property type="term" value="F:ATP binding"/>
    <property type="evidence" value="ECO:0007669"/>
    <property type="project" value="UniProtKB-KW"/>
</dbReference>
<dbReference type="PANTHER" id="PTHR10566:SF113">
    <property type="entry name" value="PROTEIN ACTIVITY OF BC1 COMPLEX KINASE 7, CHLOROPLASTIC"/>
    <property type="match status" value="1"/>
</dbReference>
<keyword evidence="5" id="KW-0808">Transferase</keyword>
<evidence type="ECO:0000256" key="3">
    <source>
        <dbReference type="ARBA" id="ARBA00022475"/>
    </source>
</evidence>
<keyword evidence="7 13" id="KW-0812">Transmembrane</keyword>
<sequence length="516" mass="56984">MSVATYFRLAWAGFVLAREGAFSLAEDQPIPPAAKFLVKCARIIEKRAVRKTGRVDRLANGLTRLGPTYVKFGQLLATRADIVGIGVASDLSKLQDAMPPFDEKLVPGLLRQALGDKVDQLKDISPPIAAASIAQVHRAKLVDPDGREQDVAVKLLRPGIRARFKSDLDGLYALARVAERFVPNAGRFNGKRVVDALARSAQLEMDLRMEAAAISELADNCADDDRFALPHIHWSHTARSVLTTSWIDAIPVREVEALDKAGIDRPKLAETLIQSFLRQAIRDGYFHADMHPGNLFADPKTGGIIAVDLGIMGRIGKAERRFLAEILYGFIARDYKRIAQLHFDIGYVPPDQSVDDFAQALRAIGEPLVGRAADEISMAKVLGQLLETTEVFNMSARPELVLLQKNMVLVEGTARILDPRFNMWHAAEPIVGEWVRRQVGPLGRLELAKEGLDEALSLARRLPKLADSAERVLTRIERDQTRSEKREGLVMALKWGGLIALVLAIVVLGLNIMDRF</sequence>
<dbReference type="InterPro" id="IPR004147">
    <property type="entry name" value="ABC1_dom"/>
</dbReference>
<evidence type="ECO:0000256" key="9">
    <source>
        <dbReference type="ARBA" id="ARBA00022777"/>
    </source>
</evidence>
<evidence type="ECO:0000256" key="2">
    <source>
        <dbReference type="ARBA" id="ARBA00009670"/>
    </source>
</evidence>